<keyword evidence="2" id="KW-1185">Reference proteome</keyword>
<sequence>MLRGSMPNKTLVAMQRADGSLDSECVIKPDHNGVVMVPAEHVISMMKAGYVHTTSDA</sequence>
<gene>
    <name evidence="1" type="ORF">SAMN05444170_6917</name>
</gene>
<evidence type="ECO:0000313" key="2">
    <source>
        <dbReference type="Proteomes" id="UP000184096"/>
    </source>
</evidence>
<proteinExistence type="predicted"/>
<evidence type="ECO:0000313" key="1">
    <source>
        <dbReference type="EMBL" id="SHN86919.1"/>
    </source>
</evidence>
<dbReference type="AlphaFoldDB" id="A0A1M7UVC4"/>
<name>A0A1M7UVC4_9BRAD</name>
<organism evidence="1 2">
    <name type="scientific">Bradyrhizobium erythrophlei</name>
    <dbReference type="NCBI Taxonomy" id="1437360"/>
    <lineage>
        <taxon>Bacteria</taxon>
        <taxon>Pseudomonadati</taxon>
        <taxon>Pseudomonadota</taxon>
        <taxon>Alphaproteobacteria</taxon>
        <taxon>Hyphomicrobiales</taxon>
        <taxon>Nitrobacteraceae</taxon>
        <taxon>Bradyrhizobium</taxon>
    </lineage>
</organism>
<dbReference type="Proteomes" id="UP000184096">
    <property type="component" value="Chromosome I"/>
</dbReference>
<reference evidence="2" key="1">
    <citation type="submission" date="2016-11" db="EMBL/GenBank/DDBJ databases">
        <authorList>
            <person name="Varghese N."/>
            <person name="Submissions S."/>
        </authorList>
    </citation>
    <scope>NUCLEOTIDE SEQUENCE [LARGE SCALE GENOMIC DNA]</scope>
    <source>
        <strain evidence="2">GAS401</strain>
    </source>
</reference>
<accession>A0A1M7UVC4</accession>
<dbReference type="EMBL" id="LT670849">
    <property type="protein sequence ID" value="SHN86919.1"/>
    <property type="molecule type" value="Genomic_DNA"/>
</dbReference>
<protein>
    <submittedName>
        <fullName evidence="1">Uncharacterized protein</fullName>
    </submittedName>
</protein>